<organism evidence="8 9">
    <name type="scientific">Nonomuraea wenchangensis</name>
    <dbReference type="NCBI Taxonomy" id="568860"/>
    <lineage>
        <taxon>Bacteria</taxon>
        <taxon>Bacillati</taxon>
        <taxon>Actinomycetota</taxon>
        <taxon>Actinomycetes</taxon>
        <taxon>Streptosporangiales</taxon>
        <taxon>Streptosporangiaceae</taxon>
        <taxon>Nonomuraea</taxon>
    </lineage>
</organism>
<evidence type="ECO:0000256" key="1">
    <source>
        <dbReference type="ARBA" id="ARBA00010088"/>
    </source>
</evidence>
<keyword evidence="3" id="KW-0378">Hydrolase</keyword>
<evidence type="ECO:0000256" key="2">
    <source>
        <dbReference type="ARBA" id="ARBA00022729"/>
    </source>
</evidence>
<feature type="domain" description="Peptidase S33 tripeptidyl aminopeptidase-like C-terminal" evidence="7">
    <location>
        <begin position="410"/>
        <end position="494"/>
    </location>
</feature>
<dbReference type="InterPro" id="IPR013595">
    <property type="entry name" value="Pept_S33_TAP-like_C"/>
</dbReference>
<dbReference type="OrthoDB" id="3930934at2"/>
<evidence type="ECO:0000313" key="9">
    <source>
        <dbReference type="Proteomes" id="UP000199361"/>
    </source>
</evidence>
<keyword evidence="9" id="KW-1185">Reference proteome</keyword>
<dbReference type="Pfam" id="PF08386">
    <property type="entry name" value="Abhydrolase_4"/>
    <property type="match status" value="1"/>
</dbReference>
<dbReference type="RefSeq" id="WP_091079110.1">
    <property type="nucleotide sequence ID" value="NZ_FOHX01000003.1"/>
</dbReference>
<dbReference type="InterPro" id="IPR000073">
    <property type="entry name" value="AB_hydrolase_1"/>
</dbReference>
<proteinExistence type="inferred from homology"/>
<feature type="region of interest" description="Disordered" evidence="4">
    <location>
        <begin position="347"/>
        <end position="374"/>
    </location>
</feature>
<feature type="chain" id="PRO_5039267482" evidence="5">
    <location>
        <begin position="23"/>
        <end position="504"/>
    </location>
</feature>
<dbReference type="InterPro" id="IPR029058">
    <property type="entry name" value="AB_hydrolase_fold"/>
</dbReference>
<evidence type="ECO:0000256" key="5">
    <source>
        <dbReference type="SAM" id="SignalP"/>
    </source>
</evidence>
<dbReference type="AlphaFoldDB" id="A0A1I0EJ32"/>
<dbReference type="STRING" id="568860.SAMN05421811_10355"/>
<evidence type="ECO:0000256" key="3">
    <source>
        <dbReference type="ARBA" id="ARBA00022801"/>
    </source>
</evidence>
<dbReference type="EMBL" id="FOHX01000003">
    <property type="protein sequence ID" value="SET44667.1"/>
    <property type="molecule type" value="Genomic_DNA"/>
</dbReference>
<comment type="similarity">
    <text evidence="1">Belongs to the peptidase S33 family.</text>
</comment>
<reference evidence="8 9" key="1">
    <citation type="submission" date="2016-10" db="EMBL/GenBank/DDBJ databases">
        <authorList>
            <person name="de Groot N.N."/>
        </authorList>
    </citation>
    <scope>NUCLEOTIDE SEQUENCE [LARGE SCALE GENOMIC DNA]</scope>
    <source>
        <strain evidence="8 9">CGMCC 4.5598</strain>
    </source>
</reference>
<evidence type="ECO:0000259" key="7">
    <source>
        <dbReference type="Pfam" id="PF08386"/>
    </source>
</evidence>
<dbReference type="InterPro" id="IPR051601">
    <property type="entry name" value="Serine_prot/Carboxylest_S33"/>
</dbReference>
<dbReference type="GO" id="GO:0016787">
    <property type="term" value="F:hydrolase activity"/>
    <property type="evidence" value="ECO:0007669"/>
    <property type="project" value="UniProtKB-KW"/>
</dbReference>
<dbReference type="Gene3D" id="3.40.50.1820">
    <property type="entry name" value="alpha/beta hydrolase"/>
    <property type="match status" value="1"/>
</dbReference>
<evidence type="ECO:0000256" key="4">
    <source>
        <dbReference type="SAM" id="MobiDB-lite"/>
    </source>
</evidence>
<dbReference type="Pfam" id="PF00561">
    <property type="entry name" value="Abhydrolase_1"/>
    <property type="match status" value="1"/>
</dbReference>
<dbReference type="Proteomes" id="UP000199361">
    <property type="component" value="Unassembled WGS sequence"/>
</dbReference>
<dbReference type="SUPFAM" id="SSF53474">
    <property type="entry name" value="alpha/beta-Hydrolases"/>
    <property type="match status" value="1"/>
</dbReference>
<keyword evidence="2 5" id="KW-0732">Signal</keyword>
<evidence type="ECO:0000313" key="8">
    <source>
        <dbReference type="EMBL" id="SET44667.1"/>
    </source>
</evidence>
<name>A0A1I0EJ32_9ACTN</name>
<accession>A0A1I0EJ32</accession>
<dbReference type="PANTHER" id="PTHR43248:SF29">
    <property type="entry name" value="TRIPEPTIDYL AMINOPEPTIDASE"/>
    <property type="match status" value="1"/>
</dbReference>
<feature type="signal peptide" evidence="5">
    <location>
        <begin position="1"/>
        <end position="22"/>
    </location>
</feature>
<protein>
    <submittedName>
        <fullName evidence="8">TAP-like protein</fullName>
    </submittedName>
</protein>
<gene>
    <name evidence="8" type="ORF">SAMN05421811_10355</name>
</gene>
<feature type="domain" description="AB hydrolase-1" evidence="6">
    <location>
        <begin position="106"/>
        <end position="289"/>
    </location>
</feature>
<dbReference type="PANTHER" id="PTHR43248">
    <property type="entry name" value="2-SUCCINYL-6-HYDROXY-2,4-CYCLOHEXADIENE-1-CARBOXYLATE SYNTHASE"/>
    <property type="match status" value="1"/>
</dbReference>
<evidence type="ECO:0000259" key="6">
    <source>
        <dbReference type="Pfam" id="PF00561"/>
    </source>
</evidence>
<sequence>MILRTLLAGALALGALAAPVHAAAPASRQPSVTWHECPAYSDDVLRSLGVPDKEFAKFRALYGRTECGTLAVPQDYADPGGKQITIAFTRLRASDRARRLGSLAVNPGGPGGSGYLMPIDLVMGGMKLNERYDLIGLDPRGTGYSTKAACRPPEQGPPPPGPVTEQQARAVYAATVAANKACAATDPGLLGQLTTANAARDLDRLRAALGERKIAFLGVSWGTWFGAVYRSLFPDRVRAMWLDSVALTVPRMDVFTEVRAGAADRDFRRMAAWVAARDDTYGFGDTQAEVVEALTRLRERFAADPVTFTDIDLTVDGRMIADAASQPSPAWPDTAQVFKELVTATGPDAPPTLKRLAGGERPAPPAGAPERGNKPANIAYFCNEDSGPRTFESAWRAYQERLTRYPVTGEATAFVPGCAGWPLPVREVRLRNGGGPLVLSGHLHESPSPYQWTLDMRAAVGGTVVTVDDDVHGSGLRTPDCVAAVVAFFETGRRVRTCEGVPLP</sequence>